<feature type="region of interest" description="Disordered" evidence="2">
    <location>
        <begin position="2089"/>
        <end position="2108"/>
    </location>
</feature>
<keyword evidence="1" id="KW-0175">Coiled coil</keyword>
<feature type="compositionally biased region" description="Basic and acidic residues" evidence="2">
    <location>
        <begin position="2163"/>
        <end position="2173"/>
    </location>
</feature>
<feature type="domain" description="AAA+ ATPase" evidence="3">
    <location>
        <begin position="524"/>
        <end position="661"/>
    </location>
</feature>
<evidence type="ECO:0000256" key="1">
    <source>
        <dbReference type="SAM" id="Coils"/>
    </source>
</evidence>
<organism evidence="4 5">
    <name type="scientific">Euplotes crassus</name>
    <dbReference type="NCBI Taxonomy" id="5936"/>
    <lineage>
        <taxon>Eukaryota</taxon>
        <taxon>Sar</taxon>
        <taxon>Alveolata</taxon>
        <taxon>Ciliophora</taxon>
        <taxon>Intramacronucleata</taxon>
        <taxon>Spirotrichea</taxon>
        <taxon>Hypotrichia</taxon>
        <taxon>Euplotida</taxon>
        <taxon>Euplotidae</taxon>
        <taxon>Moneuplotes</taxon>
    </lineage>
</organism>
<name>A0AAD2CXU3_EUPCR</name>
<feature type="compositionally biased region" description="Basic and acidic residues" evidence="2">
    <location>
        <begin position="2294"/>
        <end position="2303"/>
    </location>
</feature>
<feature type="compositionally biased region" description="Basic residues" evidence="2">
    <location>
        <begin position="2258"/>
        <end position="2283"/>
    </location>
</feature>
<feature type="compositionally biased region" description="Acidic residues" evidence="2">
    <location>
        <begin position="2148"/>
        <end position="2161"/>
    </location>
</feature>
<dbReference type="InterPro" id="IPR027417">
    <property type="entry name" value="P-loop_NTPase"/>
</dbReference>
<feature type="region of interest" description="Disordered" evidence="2">
    <location>
        <begin position="1924"/>
        <end position="1950"/>
    </location>
</feature>
<feature type="coiled-coil region" evidence="1">
    <location>
        <begin position="104"/>
        <end position="131"/>
    </location>
</feature>
<dbReference type="Pfam" id="PF12770">
    <property type="entry name" value="CHAT"/>
    <property type="match status" value="1"/>
</dbReference>
<dbReference type="Pfam" id="PF00931">
    <property type="entry name" value="NB-ARC"/>
    <property type="match status" value="1"/>
</dbReference>
<feature type="compositionally biased region" description="Basic and acidic residues" evidence="2">
    <location>
        <begin position="1924"/>
        <end position="1944"/>
    </location>
</feature>
<gene>
    <name evidence="4" type="ORF">ECRASSUSDP1_LOCUS15379</name>
</gene>
<feature type="compositionally biased region" description="Basic residues" evidence="2">
    <location>
        <begin position="1806"/>
        <end position="1824"/>
    </location>
</feature>
<evidence type="ECO:0000313" key="5">
    <source>
        <dbReference type="Proteomes" id="UP001295684"/>
    </source>
</evidence>
<dbReference type="Gene3D" id="3.40.50.300">
    <property type="entry name" value="P-loop containing nucleotide triphosphate hydrolases"/>
    <property type="match status" value="2"/>
</dbReference>
<sequence length="2303" mass="264797">MLHLKYVLETSVKEDEEGNTKSVAYLPIKIGEFVTDSQNNTMQFNKSYVLMEDSSAVLEDKDQLMNLQGFEPKEKKPLALNLGLLDPQKPVSLCGLKRKNSKPTEELEDEIRKLKKRVDGLEKELQNALHHKTSFHDLEDEEEFGLSDHDSSSFLNDSLNIRTKSGKLSVGTDIAYLYSVPLVREHNSKILSMGLPIDHNAEIDEIIKVLNNTNKAVGFRMEAATIDSLQNLLMIKPKVVHLSCHGEFDRVEDTYYLAFESKKVTGMMEKLSMSRLKTLFSTQTQLKSIECLIVSACHSQKIGEMMKDSGVPVVICINAPFKIQDEAARCFGKTFHQALVQGMSYKEAFKNARNFVRAHQEAHEIYSCCCAHPHKPDCLWMEKAKEVGDLQAHMLHLPDCTCHLPGNLHYFEGKKLCGIADKFLEEYATWDYYEPNEERPDCTNLCCCSPEMPHDESMKFLLLCDQKEYLDYKPFEDLEDGPINIINQLPTENEPVRVGNLSAVGRNKVLQNIVDTLSYSSSTECRLVHIYGKPGVGKSFIAKHAAKYLFERHNFSHGCVYIELKNKYAVGENLSTLICNNLGLTTANKETLCRYISKSKLLIILDKSSKISSLDPIMLNRTIEYFLDNTDLPRIICITDNKKDVTLEPSFHYEVGELEPADASQLLLLCASQYIDEHNRDINNLSAHEIFSIISRNPSSIVRFSQFLKSTPNTLDAIVNKEKEKISELNANNNAGQEEIFETDESSWVIKQSYDLLIKSHGDDIMILFVICQLPNGVFDSDLEAIFSNIIPKWKYFISALIKQKNKQTLDCSHSDSHSEENDQETSWLITSEPIEEICVNRYYAYQIVYSFINRTIITQEERNEACQLVLRHLSKLSRKIMRSMRKTEIKILSLSKFTALIDVGLWSDVDDYEDPSKYYRDYEDLYEDPKVYFSYHEPNFQKFLDIEFIRIAFPLKEYRNDVFMDKILTPRISEEERAKNKYKKDLMDKLQDLMKTFPTLLIVQNRKEEALYCLERCMIICEKYYFIKTKAILTLMIASIYLNDKHREYNDVFSKAKSALNMFIDQHCVEGRAEANFLLGMLCKKKNKMMVKPDIINLKRQAKSEIAFETNLDHIPNISRSASGLRQVTEEEKNYLNVARQQFIELKHDYGLARVCLAVALCELECCGYLGEFLQAQGVESFKISTDDIIGLKFKEGGMNQDIERYLLAAIEGFQKFRDYQNLISCYLKLGEYKLAVKAYTEAKTYAEKADSISKNYNEQYFRADCVSLLDRVNENIRKKSLNVFVFLKAFPLVDPLDRMHIGPITQKHNNFKETVLKNMKNENKVLQVKFDVLTRESLNSIKNHGCRVLHLSSDESRIDELCAEGKDGTLDPINIEELRDLIFPVGAMLSIDVVCLAIPNSMVLAEIFVSLGVPHVLCFNFSEEFMASSSNYDSQINAPYECMYSFCQEFYKRLVRGDSVQKSVKHGKDSLKNCLKNINKKLQICNLTDKMIGDGPVLLPEDYDHDQSLYGNKHWESTELIQGKLIDMSRNRGPTNIPKMIEPLTGRRIEMHKVSKYLNENKIVSINGPSGIGKTHLSHSAAYFLNCRYKFLSGIFYFDLTSVCTSEQCKRLLKNERIENQMENTLLIFDHIDEIWKKHGPQFRWWVIDLADRFKATILLVSRIKIAEDLQESDVVKVKALELEPLNEYESADLLISKMSSSKRVLSLEELYCDMTTMTLHEALQHEPNLQNCQGIPQYIIILSELLEYNTFDTINIKRELPNWIRKNIRQATATQKANQSQSLFMNSNPLRHKVTNTQVQQHQQKKRKSKTKTKNSKKKFKEKKDDSMYLSKNQKRKLKKISEQEEYQLMCEERDSKYFDDEKPEPEFNTPRRINRNKFLKKSNSSVEKEKVRNFNITKSQSTVTNKYKKTISFNMDDMPEAKPKMIREESKSSRSRDGKKAKLKNKPKPCEFIPIRESQLNNSVLFSTPMRNKDDFLMPDNSKSLDVDEPSLKKKVQSYNINVMNNSSFDFDDEELHHGLSDPLLSNKYKTSVTNVIPERVSENVQSSKVSESISDGQEFNPMMNTLFVPKLSSNTEAKRKRVISFKKNKSGQPPDIDGKSPSINEIDEYLQNSDDDMDDESIKKFIKKNNESQKLRKESIDELLGDSDEHDVDLDSLDAPHEETKEGPLLKMKKNRKSDGIDYNEDLINSALRIKQKGNSTSSDKKPPPFTCNVTSIADDNLSDDLNLDGSVDPYEEYEGKYKKGGGGFKASKNSKTKKKSKPSKTGKKARNFAKKTKNKYDPGASKRAARETSKKDE</sequence>
<dbReference type="InterPro" id="IPR002182">
    <property type="entry name" value="NB-ARC"/>
</dbReference>
<feature type="domain" description="AAA+ ATPase" evidence="3">
    <location>
        <begin position="1562"/>
        <end position="1684"/>
    </location>
</feature>
<evidence type="ECO:0000259" key="3">
    <source>
        <dbReference type="SMART" id="SM00382"/>
    </source>
</evidence>
<proteinExistence type="predicted"/>
<protein>
    <recommendedName>
        <fullName evidence="3">AAA+ ATPase domain-containing protein</fullName>
    </recommendedName>
</protein>
<dbReference type="EMBL" id="CAMPGE010015405">
    <property type="protein sequence ID" value="CAI2374030.1"/>
    <property type="molecule type" value="Genomic_DNA"/>
</dbReference>
<comment type="caution">
    <text evidence="4">The sequence shown here is derived from an EMBL/GenBank/DDBJ whole genome shotgun (WGS) entry which is preliminary data.</text>
</comment>
<reference evidence="4" key="1">
    <citation type="submission" date="2023-07" db="EMBL/GenBank/DDBJ databases">
        <authorList>
            <consortium name="AG Swart"/>
            <person name="Singh M."/>
            <person name="Singh A."/>
            <person name="Seah K."/>
            <person name="Emmerich C."/>
        </authorList>
    </citation>
    <scope>NUCLEOTIDE SEQUENCE</scope>
    <source>
        <strain evidence="4">DP1</strain>
    </source>
</reference>
<dbReference type="SUPFAM" id="SSF52540">
    <property type="entry name" value="P-loop containing nucleoside triphosphate hydrolases"/>
    <property type="match status" value="2"/>
</dbReference>
<dbReference type="PANTHER" id="PTHR47691:SF3">
    <property type="entry name" value="HTH-TYPE TRANSCRIPTIONAL REGULATOR RV0890C-RELATED"/>
    <property type="match status" value="1"/>
</dbReference>
<dbReference type="InterPro" id="IPR003593">
    <property type="entry name" value="AAA+_ATPase"/>
</dbReference>
<dbReference type="GO" id="GO:0043531">
    <property type="term" value="F:ADP binding"/>
    <property type="evidence" value="ECO:0007669"/>
    <property type="project" value="InterPro"/>
</dbReference>
<keyword evidence="5" id="KW-1185">Reference proteome</keyword>
<dbReference type="PANTHER" id="PTHR47691">
    <property type="entry name" value="REGULATOR-RELATED"/>
    <property type="match status" value="1"/>
</dbReference>
<dbReference type="Proteomes" id="UP001295684">
    <property type="component" value="Unassembled WGS sequence"/>
</dbReference>
<dbReference type="InterPro" id="IPR024983">
    <property type="entry name" value="CHAT_dom"/>
</dbReference>
<evidence type="ECO:0000256" key="2">
    <source>
        <dbReference type="SAM" id="MobiDB-lite"/>
    </source>
</evidence>
<feature type="region of interest" description="Disordered" evidence="2">
    <location>
        <begin position="2148"/>
        <end position="2303"/>
    </location>
</feature>
<evidence type="ECO:0000313" key="4">
    <source>
        <dbReference type="EMBL" id="CAI2374030.1"/>
    </source>
</evidence>
<accession>A0AAD2CXU3</accession>
<feature type="region of interest" description="Disordered" evidence="2">
    <location>
        <begin position="1798"/>
        <end position="1842"/>
    </location>
</feature>
<dbReference type="SMART" id="SM00382">
    <property type="entry name" value="AAA"/>
    <property type="match status" value="2"/>
</dbReference>